<dbReference type="InterPro" id="IPR036866">
    <property type="entry name" value="RibonucZ/Hydroxyglut_hydro"/>
</dbReference>
<keyword evidence="1" id="KW-0472">Membrane</keyword>
<sequence length="328" mass="36225">MGVKHKPNSKLVNVIITLAIIFLTGGFIGSTVEDKSYENNDTKTIFQGEQKESKDKNINGSDVITGELKVHFIDVGQADSILIENKGEAMLIDAGNNNDSDLVVNYIKNSNIKKLKYLVGTHPHEDHIGGLDKVIDSFSIDTIYMPKVTTTTKTYKDVVTSAKKKNLSFTIPKVGEKFTLGDANCTILAPNSESYEDMNNYSTVIKLEYGDTSFLFTGDAEAESEREILDKKFDLKSTVLKVGHHGSHTSTSDEFLNQVNPTYGVIMVGQDNDYGHPRQNVMDKFKNKGVEVYRTDEQGTIIATSDGKEVKFNVKPGSYNGLTKGKSK</sequence>
<evidence type="ECO:0000313" key="4">
    <source>
        <dbReference type="Proteomes" id="UP001501047"/>
    </source>
</evidence>
<evidence type="ECO:0000259" key="2">
    <source>
        <dbReference type="SMART" id="SM00849"/>
    </source>
</evidence>
<feature type="domain" description="Metallo-beta-lactamase" evidence="2">
    <location>
        <begin position="77"/>
        <end position="270"/>
    </location>
</feature>
<keyword evidence="1" id="KW-0812">Transmembrane</keyword>
<keyword evidence="4" id="KW-1185">Reference proteome</keyword>
<dbReference type="Pfam" id="PF00753">
    <property type="entry name" value="Lactamase_B"/>
    <property type="match status" value="1"/>
</dbReference>
<dbReference type="InterPro" id="IPR001279">
    <property type="entry name" value="Metallo-B-lactamas"/>
</dbReference>
<evidence type="ECO:0000256" key="1">
    <source>
        <dbReference type="SAM" id="Phobius"/>
    </source>
</evidence>
<dbReference type="Gene3D" id="3.60.15.10">
    <property type="entry name" value="Ribonuclease Z/Hydroxyacylglutathione hydrolase-like"/>
    <property type="match status" value="1"/>
</dbReference>
<protein>
    <submittedName>
        <fullName evidence="3">ComEC/Rec2 family competence protein</fullName>
    </submittedName>
</protein>
<dbReference type="SUPFAM" id="SSF56281">
    <property type="entry name" value="Metallo-hydrolase/oxidoreductase"/>
    <property type="match status" value="1"/>
</dbReference>
<dbReference type="InterPro" id="IPR035681">
    <property type="entry name" value="ComA-like_MBL"/>
</dbReference>
<dbReference type="SMART" id="SM00849">
    <property type="entry name" value="Lactamase_B"/>
    <property type="match status" value="1"/>
</dbReference>
<organism evidence="3 4">
    <name type="scientific">Clostridium subterminale</name>
    <dbReference type="NCBI Taxonomy" id="1550"/>
    <lineage>
        <taxon>Bacteria</taxon>
        <taxon>Bacillati</taxon>
        <taxon>Bacillota</taxon>
        <taxon>Clostridia</taxon>
        <taxon>Eubacteriales</taxon>
        <taxon>Clostridiaceae</taxon>
        <taxon>Clostridium</taxon>
    </lineage>
</organism>
<reference evidence="4" key="1">
    <citation type="journal article" date="2019" name="Int. J. Syst. Evol. Microbiol.">
        <title>The Global Catalogue of Microorganisms (GCM) 10K type strain sequencing project: providing services to taxonomists for standard genome sequencing and annotation.</title>
        <authorList>
            <consortium name="The Broad Institute Genomics Platform"/>
            <consortium name="The Broad Institute Genome Sequencing Center for Infectious Disease"/>
            <person name="Wu L."/>
            <person name="Ma J."/>
        </authorList>
    </citation>
    <scope>NUCLEOTIDE SEQUENCE [LARGE SCALE GENOMIC DNA]</scope>
    <source>
        <strain evidence="4">JCM 1417</strain>
    </source>
</reference>
<evidence type="ECO:0000313" key="3">
    <source>
        <dbReference type="EMBL" id="GAA0775240.1"/>
    </source>
</evidence>
<dbReference type="PANTHER" id="PTHR30619:SF7">
    <property type="entry name" value="BETA-LACTAMASE DOMAIN PROTEIN"/>
    <property type="match status" value="1"/>
</dbReference>
<accession>A0ABP3W1U2</accession>
<proteinExistence type="predicted"/>
<name>A0ABP3W1U2_CLOSU</name>
<dbReference type="EMBL" id="BAAACI010000006">
    <property type="protein sequence ID" value="GAA0775240.1"/>
    <property type="molecule type" value="Genomic_DNA"/>
</dbReference>
<dbReference type="PANTHER" id="PTHR30619">
    <property type="entry name" value="DNA INTERNALIZATION/COMPETENCE PROTEIN COMEC/REC2"/>
    <property type="match status" value="1"/>
</dbReference>
<dbReference type="CDD" id="cd07731">
    <property type="entry name" value="ComA-like_MBL-fold"/>
    <property type="match status" value="1"/>
</dbReference>
<dbReference type="Proteomes" id="UP001501047">
    <property type="component" value="Unassembled WGS sequence"/>
</dbReference>
<keyword evidence="1" id="KW-1133">Transmembrane helix</keyword>
<dbReference type="RefSeq" id="WP_343826903.1">
    <property type="nucleotide sequence ID" value="NZ_BAAACI010000006.1"/>
</dbReference>
<comment type="caution">
    <text evidence="3">The sequence shown here is derived from an EMBL/GenBank/DDBJ whole genome shotgun (WGS) entry which is preliminary data.</text>
</comment>
<dbReference type="InterPro" id="IPR052159">
    <property type="entry name" value="Competence_DNA_uptake"/>
</dbReference>
<feature type="transmembrane region" description="Helical" evidence="1">
    <location>
        <begin position="12"/>
        <end position="32"/>
    </location>
</feature>
<gene>
    <name evidence="3" type="ORF">GCM10008908_26440</name>
</gene>